<dbReference type="Proteomes" id="UP000217103">
    <property type="component" value="Unassembled WGS sequence"/>
</dbReference>
<evidence type="ECO:0000256" key="1">
    <source>
        <dbReference type="SAM" id="MobiDB-lite"/>
    </source>
</evidence>
<feature type="compositionally biased region" description="Pro residues" evidence="1">
    <location>
        <begin position="150"/>
        <end position="160"/>
    </location>
</feature>
<dbReference type="InterPro" id="IPR029447">
    <property type="entry name" value="DUF4439"/>
</dbReference>
<dbReference type="InterPro" id="IPR012347">
    <property type="entry name" value="Ferritin-like"/>
</dbReference>
<accession>A0A1H1FG87</accession>
<sequence length="177" mass="18276">MTRPHASSPRSAQPVSDAAVDALNKALAAEHAAVYAYGLAAARASGTVRERITGGFNAHRAQRDRLRALVVERGGTPAEAQPAYAVPFTPGSSAQALRLAAQVEDGVAAVYLELAAVADTDVRRYAAQVLQEVAVRAYTLRPEPTALPGYPRPESPPPSAKPSGSPSAAPSQAQDGG</sequence>
<evidence type="ECO:0000313" key="3">
    <source>
        <dbReference type="EMBL" id="SDQ99887.1"/>
    </source>
</evidence>
<reference evidence="3 4" key="1">
    <citation type="submission" date="2016-10" db="EMBL/GenBank/DDBJ databases">
        <authorList>
            <person name="de Groot N.N."/>
        </authorList>
    </citation>
    <scope>NUCLEOTIDE SEQUENCE [LARGE SCALE GENOMIC DNA]</scope>
    <source>
        <strain evidence="3 4">DSM 43794</strain>
    </source>
</reference>
<dbReference type="EMBL" id="FNKK01000002">
    <property type="protein sequence ID" value="SDQ99887.1"/>
    <property type="molecule type" value="Genomic_DNA"/>
</dbReference>
<organism evidence="3 4">
    <name type="scientific">Thermostaphylospora chromogena</name>
    <dbReference type="NCBI Taxonomy" id="35622"/>
    <lineage>
        <taxon>Bacteria</taxon>
        <taxon>Bacillati</taxon>
        <taxon>Actinomycetota</taxon>
        <taxon>Actinomycetes</taxon>
        <taxon>Streptosporangiales</taxon>
        <taxon>Thermomonosporaceae</taxon>
        <taxon>Thermostaphylospora</taxon>
    </lineage>
</organism>
<dbReference type="STRING" id="35622.SAMN04489764_2971"/>
<feature type="region of interest" description="Disordered" evidence="1">
    <location>
        <begin position="141"/>
        <end position="177"/>
    </location>
</feature>
<name>A0A1H1FG87_9ACTN</name>
<feature type="compositionally biased region" description="Low complexity" evidence="1">
    <location>
        <begin position="161"/>
        <end position="177"/>
    </location>
</feature>
<dbReference type="OrthoDB" id="3855078at2"/>
<dbReference type="InterPro" id="IPR009078">
    <property type="entry name" value="Ferritin-like_SF"/>
</dbReference>
<dbReference type="Gene3D" id="1.20.1260.10">
    <property type="match status" value="1"/>
</dbReference>
<keyword evidence="4" id="KW-1185">Reference proteome</keyword>
<protein>
    <recommendedName>
        <fullName evidence="2">DUF4439 domain-containing protein</fullName>
    </recommendedName>
</protein>
<dbReference type="CDD" id="cd00657">
    <property type="entry name" value="Ferritin_like"/>
    <property type="match status" value="1"/>
</dbReference>
<dbReference type="SUPFAM" id="SSF47240">
    <property type="entry name" value="Ferritin-like"/>
    <property type="match status" value="1"/>
</dbReference>
<evidence type="ECO:0000313" key="4">
    <source>
        <dbReference type="Proteomes" id="UP000217103"/>
    </source>
</evidence>
<proteinExistence type="predicted"/>
<evidence type="ECO:0000259" key="2">
    <source>
        <dbReference type="Pfam" id="PF14530"/>
    </source>
</evidence>
<gene>
    <name evidence="3" type="ORF">SAMN04489764_2971</name>
</gene>
<dbReference type="AlphaFoldDB" id="A0A1H1FG87"/>
<feature type="domain" description="DUF4439" evidence="2">
    <location>
        <begin position="22"/>
        <end position="151"/>
    </location>
</feature>
<dbReference type="RefSeq" id="WP_093259570.1">
    <property type="nucleotide sequence ID" value="NZ_FNKK01000002.1"/>
</dbReference>
<dbReference type="Pfam" id="PF14530">
    <property type="entry name" value="DUF4439"/>
    <property type="match status" value="1"/>
</dbReference>